<evidence type="ECO:0000256" key="6">
    <source>
        <dbReference type="ARBA" id="ARBA00022902"/>
    </source>
</evidence>
<dbReference type="SUPFAM" id="SSF50156">
    <property type="entry name" value="PDZ domain-like"/>
    <property type="match status" value="1"/>
</dbReference>
<feature type="coiled-coil region" evidence="12">
    <location>
        <begin position="840"/>
        <end position="874"/>
    </location>
</feature>
<keyword evidence="5" id="KW-0221">Differentiation</keyword>
<dbReference type="AlphaFoldDB" id="A0AA85JTG9"/>
<evidence type="ECO:0000256" key="8">
    <source>
        <dbReference type="ARBA" id="ARBA00023054"/>
    </source>
</evidence>
<evidence type="ECO:0000256" key="10">
    <source>
        <dbReference type="ARBA" id="ARBA00023212"/>
    </source>
</evidence>
<evidence type="ECO:0000256" key="7">
    <source>
        <dbReference type="ARBA" id="ARBA00023018"/>
    </source>
</evidence>
<evidence type="ECO:0000256" key="1">
    <source>
        <dbReference type="ARBA" id="ARBA00004245"/>
    </source>
</evidence>
<feature type="region of interest" description="Disordered" evidence="13">
    <location>
        <begin position="257"/>
        <end position="288"/>
    </location>
</feature>
<evidence type="ECO:0000256" key="9">
    <source>
        <dbReference type="ARBA" id="ARBA00023203"/>
    </source>
</evidence>
<evidence type="ECO:0000313" key="16">
    <source>
        <dbReference type="WBParaSite" id="TREG1_45960.1"/>
    </source>
</evidence>
<comment type="subcellular location">
    <subcellularLocation>
        <location evidence="1">Cytoplasm</location>
        <location evidence="1">Cytoskeleton</location>
    </subcellularLocation>
    <subcellularLocation>
        <location evidence="11">Synapse</location>
    </subcellularLocation>
</comment>
<feature type="domain" description="PDZ" evidence="14">
    <location>
        <begin position="532"/>
        <end position="620"/>
    </location>
</feature>
<dbReference type="PANTHER" id="PTHR16154:SF28">
    <property type="entry name" value="STERILE ALPHA MOTIF DOMAIN-CONTAINING PROTEIN 14"/>
    <property type="match status" value="1"/>
</dbReference>
<dbReference type="GO" id="GO:0030425">
    <property type="term" value="C:dendrite"/>
    <property type="evidence" value="ECO:0007669"/>
    <property type="project" value="TreeGrafter"/>
</dbReference>
<dbReference type="GO" id="GO:0014069">
    <property type="term" value="C:postsynaptic density"/>
    <property type="evidence" value="ECO:0007669"/>
    <property type="project" value="TreeGrafter"/>
</dbReference>
<evidence type="ECO:0000313" key="15">
    <source>
        <dbReference type="Proteomes" id="UP000050795"/>
    </source>
</evidence>
<dbReference type="InterPro" id="IPR040645">
    <property type="entry name" value="Neurabin-1/2_PDZ"/>
</dbReference>
<evidence type="ECO:0000256" key="2">
    <source>
        <dbReference type="ARBA" id="ARBA00022473"/>
    </source>
</evidence>
<dbReference type="InterPro" id="IPR036034">
    <property type="entry name" value="PDZ_sf"/>
</dbReference>
<feature type="compositionally biased region" description="Polar residues" evidence="13">
    <location>
        <begin position="151"/>
        <end position="163"/>
    </location>
</feature>
<feature type="region of interest" description="Disordered" evidence="13">
    <location>
        <begin position="42"/>
        <end position="163"/>
    </location>
</feature>
<dbReference type="Gene3D" id="2.30.42.10">
    <property type="match status" value="1"/>
</dbReference>
<feature type="region of interest" description="Disordered" evidence="13">
    <location>
        <begin position="738"/>
        <end position="782"/>
    </location>
</feature>
<dbReference type="InterPro" id="IPR001478">
    <property type="entry name" value="PDZ"/>
</dbReference>
<dbReference type="InterPro" id="IPR043446">
    <property type="entry name" value="Neurabin-like"/>
</dbReference>
<reference evidence="16" key="2">
    <citation type="submission" date="2023-11" db="UniProtKB">
        <authorList>
            <consortium name="WormBaseParasite"/>
        </authorList>
    </citation>
    <scope>IDENTIFICATION</scope>
</reference>
<keyword evidence="7" id="KW-0770">Synapse</keyword>
<keyword evidence="10" id="KW-0206">Cytoskeleton</keyword>
<feature type="compositionally biased region" description="Polar residues" evidence="13">
    <location>
        <begin position="1"/>
        <end position="14"/>
    </location>
</feature>
<dbReference type="GO" id="GO:0015629">
    <property type="term" value="C:actin cytoskeleton"/>
    <property type="evidence" value="ECO:0007669"/>
    <property type="project" value="TreeGrafter"/>
</dbReference>
<dbReference type="PANTHER" id="PTHR16154">
    <property type="entry name" value="NEURABIN"/>
    <property type="match status" value="1"/>
</dbReference>
<organism evidence="15 16">
    <name type="scientific">Trichobilharzia regenti</name>
    <name type="common">Nasal bird schistosome</name>
    <dbReference type="NCBI Taxonomy" id="157069"/>
    <lineage>
        <taxon>Eukaryota</taxon>
        <taxon>Metazoa</taxon>
        <taxon>Spiralia</taxon>
        <taxon>Lophotrochozoa</taxon>
        <taxon>Platyhelminthes</taxon>
        <taxon>Trematoda</taxon>
        <taxon>Digenea</taxon>
        <taxon>Strigeidida</taxon>
        <taxon>Schistosomatoidea</taxon>
        <taxon>Schistosomatidae</taxon>
        <taxon>Trichobilharzia</taxon>
    </lineage>
</organism>
<evidence type="ECO:0000259" key="14">
    <source>
        <dbReference type="PROSITE" id="PS50106"/>
    </source>
</evidence>
<keyword evidence="2" id="KW-0217">Developmental protein</keyword>
<feature type="region of interest" description="Disordered" evidence="13">
    <location>
        <begin position="425"/>
        <end position="482"/>
    </location>
</feature>
<feature type="compositionally biased region" description="Polar residues" evidence="13">
    <location>
        <begin position="1113"/>
        <end position="1131"/>
    </location>
</feature>
<dbReference type="Pfam" id="PF00595">
    <property type="entry name" value="PDZ"/>
    <property type="match status" value="1"/>
</dbReference>
<dbReference type="GO" id="GO:0005737">
    <property type="term" value="C:cytoplasm"/>
    <property type="evidence" value="ECO:0007669"/>
    <property type="project" value="TreeGrafter"/>
</dbReference>
<feature type="region of interest" description="Disordered" evidence="13">
    <location>
        <begin position="638"/>
        <end position="667"/>
    </location>
</feature>
<feature type="region of interest" description="Disordered" evidence="13">
    <location>
        <begin position="327"/>
        <end position="346"/>
    </location>
</feature>
<keyword evidence="6" id="KW-0524">Neurogenesis</keyword>
<feature type="compositionally biased region" description="Polar residues" evidence="13">
    <location>
        <begin position="176"/>
        <end position="188"/>
    </location>
</feature>
<feature type="compositionally biased region" description="Polar residues" evidence="13">
    <location>
        <begin position="269"/>
        <end position="279"/>
    </location>
</feature>
<evidence type="ECO:0000256" key="4">
    <source>
        <dbReference type="ARBA" id="ARBA00022553"/>
    </source>
</evidence>
<dbReference type="GO" id="GO:0007015">
    <property type="term" value="P:actin filament organization"/>
    <property type="evidence" value="ECO:0007669"/>
    <property type="project" value="TreeGrafter"/>
</dbReference>
<evidence type="ECO:0000256" key="11">
    <source>
        <dbReference type="ARBA" id="ARBA00034103"/>
    </source>
</evidence>
<feature type="compositionally biased region" description="Low complexity" evidence="13">
    <location>
        <begin position="96"/>
        <end position="114"/>
    </location>
</feature>
<dbReference type="FunFam" id="2.30.42.10:FF:000010">
    <property type="entry name" value="Neurabin-1 isoform 1"/>
    <property type="match status" value="1"/>
</dbReference>
<keyword evidence="3" id="KW-0963">Cytoplasm</keyword>
<feature type="region of interest" description="Disordered" evidence="13">
    <location>
        <begin position="176"/>
        <end position="205"/>
    </location>
</feature>
<reference evidence="15" key="1">
    <citation type="submission" date="2022-06" db="EMBL/GenBank/DDBJ databases">
        <authorList>
            <person name="Berger JAMES D."/>
            <person name="Berger JAMES D."/>
        </authorList>
    </citation>
    <scope>NUCLEOTIDE SEQUENCE [LARGE SCALE GENOMIC DNA]</scope>
</reference>
<feature type="compositionally biased region" description="Acidic residues" evidence="13">
    <location>
        <begin position="689"/>
        <end position="703"/>
    </location>
</feature>
<sequence>MSVLSDTLHTTNGSEEPMAEDMCPRRLSRVSRLRDMFQNGIVRPIDDPEDGYGVESSAFPSYARSEPERFSRAFPGSPPMRTLRHHRSSLTKDESTQQSISSSRSLDAALSSSEPHSLLQSPPKRPPKPRHLSLAKPSTPEAVKLRPVASKISSENNSHVETSELVKNSNYSITFTSHNTDNQSSTVKANGDVPHLNTAQNPTVTISHMTSTKVKPHPVPKDPVEHLSHASITPSYLCNKIEKSVENCLNTKDGNCQSAETTESPKDSCLQSTQPLPDSSTDHHGNSSEIQDFVLPHDAFHMSPLRETECKDSSDNLPVLQHAESVAVGTPDDEDGVDDKSDNNAEHCNTANSSVMMINGSQCTSPFSSVATLPIPKGLNVVAVDADGVHIFEDGNFLYALPGLSEKYSDDSDFYDSREDVANVTDLNPAYSSNDQDNEEQRKNPNFDKLVSTSSSSTSSKAQAADKLVSKRSGSSDSLVKQPRVRFSSEPILVFSTHSTTDYNRRNEEIDPLSASAEYELEKHLEDMEMFEIDFHKGANGLGISIVGSGVDTSSGEQKLSIFIKSLTPGGAAEADGRIQVYDQIVQVDGHSLVGVSQQFAAQVLQNTGDIIHFVLAREKDPPNSRIAKILTEKHEEEEVSRVNKSPDKSQEVVSTQTDDVTKLSGGDSTEALHTLIAVATRTLKQANEWDDDDDNDDDDDDVIAPAGENGDDFDLESPCIGKYMLSNDMNEVSPASSIFEQHRKSNSSDSSFKILNGSPAVSDHHHSSPRSALKGTATAASTRRRNEAIMDYIRQAVAVRDNVCLPSELLDCYPTGTNKDSPRTTNYVNNVSWALASELHDSTTQLRKLQSRVRNLEQRLTAQEAAADEAIERLCLRCRHLELELKESHQKSTQTLVSQQNLTNYQFDVNSDNYSLGDSDIGNPRYQASSFNASSYKEDNGEEICENIDADLTKCDRLEDLTDSDVNISYTTHLNDNIPPYRCFSYHQNKMEDRNDFHSTVHDVQNHYSTTIELPFFVKQAQDRTRLVNSGGLAGRRPPTRIVVNSPLAPLTDASTTSSSHSQVLSVFDPFNSNNNDSSEARSSNFTSNSPRPLPPNSFMFHCSLNRNQSSLHHSKSQIESSTDSKLLPSQSPPPRKPIGYQLPGLADNSFTCQNLQIQGNLIHEFFNIIIGKFVYLCKEVKCTYVIEYNNACTLQSEDK</sequence>
<evidence type="ECO:0000256" key="12">
    <source>
        <dbReference type="SAM" id="Coils"/>
    </source>
</evidence>
<evidence type="ECO:0000256" key="3">
    <source>
        <dbReference type="ARBA" id="ARBA00022490"/>
    </source>
</evidence>
<evidence type="ECO:0000256" key="13">
    <source>
        <dbReference type="SAM" id="MobiDB-lite"/>
    </source>
</evidence>
<feature type="region of interest" description="Disordered" evidence="13">
    <location>
        <begin position="1113"/>
        <end position="1142"/>
    </location>
</feature>
<dbReference type="GO" id="GO:0019722">
    <property type="term" value="P:calcium-mediated signaling"/>
    <property type="evidence" value="ECO:0007669"/>
    <property type="project" value="TreeGrafter"/>
</dbReference>
<feature type="region of interest" description="Disordered" evidence="13">
    <location>
        <begin position="1068"/>
        <end position="1092"/>
    </location>
</feature>
<feature type="region of interest" description="Disordered" evidence="13">
    <location>
        <begin position="687"/>
        <end position="716"/>
    </location>
</feature>
<keyword evidence="4" id="KW-0597">Phosphoprotein</keyword>
<dbReference type="GO" id="GO:0031175">
    <property type="term" value="P:neuron projection development"/>
    <property type="evidence" value="ECO:0007669"/>
    <property type="project" value="TreeGrafter"/>
</dbReference>
<name>A0AA85JTG9_TRIRE</name>
<accession>A0AA85JTG9</accession>
<dbReference type="WBParaSite" id="TREG1_45960.1">
    <property type="protein sequence ID" value="TREG1_45960.1"/>
    <property type="gene ID" value="TREG1_45960"/>
</dbReference>
<dbReference type="SMART" id="SM00228">
    <property type="entry name" value="PDZ"/>
    <property type="match status" value="1"/>
</dbReference>
<evidence type="ECO:0000256" key="5">
    <source>
        <dbReference type="ARBA" id="ARBA00022782"/>
    </source>
</evidence>
<proteinExistence type="predicted"/>
<feature type="compositionally biased region" description="Polar residues" evidence="13">
    <location>
        <begin position="1082"/>
        <end position="1092"/>
    </location>
</feature>
<dbReference type="CDD" id="cd06790">
    <property type="entry name" value="PDZ_neurabin-like"/>
    <property type="match status" value="1"/>
</dbReference>
<protein>
    <recommendedName>
        <fullName evidence="14">PDZ domain-containing protein</fullName>
    </recommendedName>
</protein>
<keyword evidence="15" id="KW-1185">Reference proteome</keyword>
<dbReference type="Proteomes" id="UP000050795">
    <property type="component" value="Unassembled WGS sequence"/>
</dbReference>
<keyword evidence="9" id="KW-0009">Actin-binding</keyword>
<feature type="region of interest" description="Disordered" evidence="13">
    <location>
        <begin position="1"/>
        <end position="23"/>
    </location>
</feature>
<feature type="compositionally biased region" description="Basic and acidic residues" evidence="13">
    <location>
        <begin position="638"/>
        <end position="651"/>
    </location>
</feature>
<dbReference type="PROSITE" id="PS50106">
    <property type="entry name" value="PDZ"/>
    <property type="match status" value="1"/>
</dbReference>
<dbReference type="Pfam" id="PF17817">
    <property type="entry name" value="PDZ_5"/>
    <property type="match status" value="1"/>
</dbReference>
<keyword evidence="8 12" id="KW-0175">Coiled coil</keyword>
<dbReference type="GO" id="GO:0051015">
    <property type="term" value="F:actin filament binding"/>
    <property type="evidence" value="ECO:0007669"/>
    <property type="project" value="TreeGrafter"/>
</dbReference>